<organism evidence="8 9">
    <name type="scientific">Microbacterium jejuense</name>
    <dbReference type="NCBI Taxonomy" id="1263637"/>
    <lineage>
        <taxon>Bacteria</taxon>
        <taxon>Bacillati</taxon>
        <taxon>Actinomycetota</taxon>
        <taxon>Actinomycetes</taxon>
        <taxon>Micrococcales</taxon>
        <taxon>Microbacteriaceae</taxon>
        <taxon>Microbacterium</taxon>
    </lineage>
</organism>
<dbReference type="Proteomes" id="UP001196843">
    <property type="component" value="Unassembled WGS sequence"/>
</dbReference>
<evidence type="ECO:0000256" key="3">
    <source>
        <dbReference type="ARBA" id="ARBA00023295"/>
    </source>
</evidence>
<sequence>MKFTDGYWLTRPSFSPLYAIEVDDIRLDEAAGTMSVYAPTAVIRERGDTLNRPMLTVVFSAPAPGVVKVHLEHHAGVLHRGPDFEIHATEGFVPTVRLDDEWGVLEAGSLRVRVARSGPWRVEFVSDGRVLTTSLPRSIGHMTGNGRPHTAIRPSGGDPTWLHQQLTIEPGERVYGLGERFGAFVKNGQTVDSWNADGGTSSEQSYKNVPFYVTSRGYGVFVDNPGNVSFELGSEVNSRVQFSVEGESLDYYVIDGPEPKDVLRRYTALTGRPARVPAWSFGLWLTTSFTASYDEDTVSAFVDGMAERDIPLSVFHYDCFWMREYQWTDFEWDSRAFHDPVGQIARMHERDVHVSVWINPYIAQRSALFREAAEHGYLLRRADGPGNTAGSVWQWDMWQAGMALVDFTNPDAADWYVGKLQGLLDQGVDTFKTDFGERIPVDGVVWHDGSDPQRMHNYYAKLYNEVVFRALERHKGVGNAVVFARSATAGSQQFPVHWGGDSDSTFLSMAESLRGGLSLAMSGFGYWSHDIGGFEGTPDPGLFKRWLAFGLLSSHSRLHGSSTVRVPWAFDDEAVDVAREFTKLKMRLMPYLAGAAEQAHTDGTPMMRPMVLEFPGDRSGFDADTQYMLGESLLVAPVFTADGTVEYYVPEGEWTSLLDGSIVDGRRWVTETHGYDSVPLRVRPGTVLPFGADDSRPDYDWADGVTLRCFALPDGYDAVTTVPGHDGSASTSFRVLREGRTITAISDDARAAWALQVGDRIVRGEASTLSLQLDLEEEAR</sequence>
<protein>
    <submittedName>
        <fullName evidence="8">Alpha-xylosidase</fullName>
        <ecNumber evidence="8">3.2.1.177</ecNumber>
    </submittedName>
</protein>
<dbReference type="PANTHER" id="PTHR43053:SF4">
    <property type="entry name" value="MYOGENESIS-REGULATING GLYCOSIDASE"/>
    <property type="match status" value="1"/>
</dbReference>
<feature type="domain" description="Glycoside hydrolase family 31 N-terminal" evidence="6">
    <location>
        <begin position="57"/>
        <end position="231"/>
    </location>
</feature>
<dbReference type="CDD" id="cd14752">
    <property type="entry name" value="GH31_N"/>
    <property type="match status" value="1"/>
</dbReference>
<dbReference type="SUPFAM" id="SSF51445">
    <property type="entry name" value="(Trans)glycosidases"/>
    <property type="match status" value="1"/>
</dbReference>
<evidence type="ECO:0000259" key="6">
    <source>
        <dbReference type="Pfam" id="PF13802"/>
    </source>
</evidence>
<comment type="similarity">
    <text evidence="1 4">Belongs to the glycosyl hydrolase 31 family.</text>
</comment>
<gene>
    <name evidence="8" type="primary">yicI</name>
    <name evidence="8" type="ORF">JNB62_00150</name>
</gene>
<dbReference type="Gene3D" id="2.60.40.1760">
    <property type="entry name" value="glycosyl hydrolase (family 31)"/>
    <property type="match status" value="1"/>
</dbReference>
<name>A0ABS7HGV1_9MICO</name>
<evidence type="ECO:0000256" key="2">
    <source>
        <dbReference type="ARBA" id="ARBA00022801"/>
    </source>
</evidence>
<dbReference type="InterPro" id="IPR017853">
    <property type="entry name" value="GH"/>
</dbReference>
<dbReference type="GO" id="GO:0061634">
    <property type="term" value="F:alpha-D-xyloside xylohydrolase"/>
    <property type="evidence" value="ECO:0007669"/>
    <property type="project" value="UniProtKB-EC"/>
</dbReference>
<dbReference type="InterPro" id="IPR048395">
    <property type="entry name" value="Glyco_hydro_31_C"/>
</dbReference>
<dbReference type="Pfam" id="PF21365">
    <property type="entry name" value="Glyco_hydro_31_3rd"/>
    <property type="match status" value="1"/>
</dbReference>
<keyword evidence="2 4" id="KW-0378">Hydrolase</keyword>
<dbReference type="InterPro" id="IPR050985">
    <property type="entry name" value="Alpha-glycosidase_related"/>
</dbReference>
<evidence type="ECO:0000259" key="5">
    <source>
        <dbReference type="Pfam" id="PF01055"/>
    </source>
</evidence>
<proteinExistence type="inferred from homology"/>
<dbReference type="CDD" id="cd06593">
    <property type="entry name" value="GH31_xylosidase_YicI"/>
    <property type="match status" value="1"/>
</dbReference>
<reference evidence="8 9" key="1">
    <citation type="journal article" date="2021" name="MBio">
        <title>Poor Competitiveness of Bradyrhizobium in Pigeon Pea Root Colonization in Indian Soils.</title>
        <authorList>
            <person name="Chalasani D."/>
            <person name="Basu A."/>
            <person name="Pullabhotla S.V.S.R.N."/>
            <person name="Jorrin B."/>
            <person name="Neal A.L."/>
            <person name="Poole P.S."/>
            <person name="Podile A.R."/>
            <person name="Tkacz A."/>
        </authorList>
    </citation>
    <scope>NUCLEOTIDE SEQUENCE [LARGE SCALE GENOMIC DNA]</scope>
    <source>
        <strain evidence="8 9">HU14</strain>
    </source>
</reference>
<feature type="domain" description="Glycoside hydrolase family 31 TIM barrel" evidence="5">
    <location>
        <begin position="273"/>
        <end position="592"/>
    </location>
</feature>
<dbReference type="EMBL" id="JAEUAW010000001">
    <property type="protein sequence ID" value="MBW9092089.1"/>
    <property type="molecule type" value="Genomic_DNA"/>
</dbReference>
<dbReference type="SUPFAM" id="SSF117125">
    <property type="entry name" value="Putative glucosidase YicI, C-terminal domain"/>
    <property type="match status" value="1"/>
</dbReference>
<dbReference type="InterPro" id="IPR025887">
    <property type="entry name" value="Glyco_hydro_31_N_dom"/>
</dbReference>
<evidence type="ECO:0000259" key="7">
    <source>
        <dbReference type="Pfam" id="PF21365"/>
    </source>
</evidence>
<dbReference type="SUPFAM" id="SSF74650">
    <property type="entry name" value="Galactose mutarotase-like"/>
    <property type="match status" value="1"/>
</dbReference>
<comment type="caution">
    <text evidence="8">The sequence shown here is derived from an EMBL/GenBank/DDBJ whole genome shotgun (WGS) entry which is preliminary data.</text>
</comment>
<evidence type="ECO:0000313" key="9">
    <source>
        <dbReference type="Proteomes" id="UP001196843"/>
    </source>
</evidence>
<dbReference type="Gene3D" id="3.20.20.80">
    <property type="entry name" value="Glycosidases"/>
    <property type="match status" value="1"/>
</dbReference>
<evidence type="ECO:0000256" key="1">
    <source>
        <dbReference type="ARBA" id="ARBA00007806"/>
    </source>
</evidence>
<dbReference type="Pfam" id="PF01055">
    <property type="entry name" value="Glyco_hydro_31_2nd"/>
    <property type="match status" value="1"/>
</dbReference>
<dbReference type="EC" id="3.2.1.177" evidence="8"/>
<dbReference type="RefSeq" id="WP_220298860.1">
    <property type="nucleotide sequence ID" value="NZ_JAEUAW010000001.1"/>
</dbReference>
<dbReference type="InterPro" id="IPR013780">
    <property type="entry name" value="Glyco_hydro_b"/>
</dbReference>
<keyword evidence="9" id="KW-1185">Reference proteome</keyword>
<dbReference type="SUPFAM" id="SSF51011">
    <property type="entry name" value="Glycosyl hydrolase domain"/>
    <property type="match status" value="1"/>
</dbReference>
<keyword evidence="3 4" id="KW-0326">Glycosidase</keyword>
<accession>A0ABS7HGV1</accession>
<evidence type="ECO:0000256" key="4">
    <source>
        <dbReference type="RuleBase" id="RU361185"/>
    </source>
</evidence>
<evidence type="ECO:0000313" key="8">
    <source>
        <dbReference type="EMBL" id="MBW9092089.1"/>
    </source>
</evidence>
<dbReference type="Gene3D" id="2.60.40.1180">
    <property type="entry name" value="Golgi alpha-mannosidase II"/>
    <property type="match status" value="2"/>
</dbReference>
<dbReference type="NCBIfam" id="NF007940">
    <property type="entry name" value="PRK10658.1"/>
    <property type="match status" value="1"/>
</dbReference>
<dbReference type="InterPro" id="IPR011013">
    <property type="entry name" value="Gal_mutarotase_sf_dom"/>
</dbReference>
<feature type="domain" description="Glycosyl hydrolase family 31 C-terminal" evidence="7">
    <location>
        <begin position="603"/>
        <end position="688"/>
    </location>
</feature>
<dbReference type="Pfam" id="PF13802">
    <property type="entry name" value="Gal_mutarotas_2"/>
    <property type="match status" value="1"/>
</dbReference>
<dbReference type="InterPro" id="IPR000322">
    <property type="entry name" value="Glyco_hydro_31_TIM"/>
</dbReference>
<dbReference type="PANTHER" id="PTHR43053">
    <property type="entry name" value="GLYCOSIDASE FAMILY 31"/>
    <property type="match status" value="1"/>
</dbReference>